<feature type="compositionally biased region" description="Low complexity" evidence="1">
    <location>
        <begin position="376"/>
        <end position="394"/>
    </location>
</feature>
<dbReference type="Pfam" id="PF10452">
    <property type="entry name" value="TCO89"/>
    <property type="match status" value="1"/>
</dbReference>
<feature type="compositionally biased region" description="Low complexity" evidence="1">
    <location>
        <begin position="22"/>
        <end position="31"/>
    </location>
</feature>
<feature type="compositionally biased region" description="Polar residues" evidence="1">
    <location>
        <begin position="89"/>
        <end position="98"/>
    </location>
</feature>
<dbReference type="Proteomes" id="UP000799324">
    <property type="component" value="Unassembled WGS sequence"/>
</dbReference>
<feature type="compositionally biased region" description="Acidic residues" evidence="1">
    <location>
        <begin position="181"/>
        <end position="192"/>
    </location>
</feature>
<feature type="compositionally biased region" description="Basic and acidic residues" evidence="1">
    <location>
        <begin position="541"/>
        <end position="553"/>
    </location>
</feature>
<accession>A0A6A6TFE4</accession>
<feature type="compositionally biased region" description="Polar residues" evidence="1">
    <location>
        <begin position="138"/>
        <end position="147"/>
    </location>
</feature>
<evidence type="ECO:0000313" key="3">
    <source>
        <dbReference type="Proteomes" id="UP000799324"/>
    </source>
</evidence>
<dbReference type="InterPro" id="IPR018857">
    <property type="entry name" value="TORC1_cplx_su_TCO89"/>
</dbReference>
<gene>
    <name evidence="2" type="ORF">K491DRAFT_594374</name>
</gene>
<dbReference type="GO" id="GO:0000329">
    <property type="term" value="C:fungal-type vacuole membrane"/>
    <property type="evidence" value="ECO:0007669"/>
    <property type="project" value="TreeGrafter"/>
</dbReference>
<evidence type="ECO:0000313" key="2">
    <source>
        <dbReference type="EMBL" id="KAF2657698.1"/>
    </source>
</evidence>
<dbReference type="OrthoDB" id="5430106at2759"/>
<organism evidence="2 3">
    <name type="scientific">Lophiostoma macrostomum CBS 122681</name>
    <dbReference type="NCBI Taxonomy" id="1314788"/>
    <lineage>
        <taxon>Eukaryota</taxon>
        <taxon>Fungi</taxon>
        <taxon>Dikarya</taxon>
        <taxon>Ascomycota</taxon>
        <taxon>Pezizomycotina</taxon>
        <taxon>Dothideomycetes</taxon>
        <taxon>Pleosporomycetidae</taxon>
        <taxon>Pleosporales</taxon>
        <taxon>Lophiostomataceae</taxon>
        <taxon>Lophiostoma</taxon>
    </lineage>
</organism>
<name>A0A6A6TFE4_9PLEO</name>
<keyword evidence="3" id="KW-1185">Reference proteome</keyword>
<sequence length="574" mass="62775">MASSSADAHSQPRRPAPMARQSSTSSYVSQSPGDGHHKPAQHKAQRQHVVGQSRMQRNRSFGKNLDKLNRTAAQPPPDSAAAKHHRRNNSGNSISAPNSPRPSFKRNASSGGIVRANHQQQTHAALRKNHSHGHLARQGSSKTALKSSKSEVAPPKKSLANPGKARQDSPDDHPTVHFDIGDVDDGPDDGWTEESASQSPTTTRSNTRSNSIILDPHKAAEMAKEANKMEEPRKLIAQQSAYPHHQILPDRTNTLRNTNGSSSHHHSRPADADMITSRLLQRSSSHNPPPQTSSIAATVVSDHHDARILSQSANSTLVDTPGRDLVSRFMDGDGSAGTPRESFLRSGDSPEDSNNFDNAKRNKSMPNVAGTESPMRAQTPSRTQSRRSGTSTPSDLPPSRTQQKLMLQRASSAIEPQKLIPAILPRAAGPIIPSQAYATNHEGRPDPHILRRYEQVNIEYRVARRYRNPLADAVARVQQIPGVAKSMRSPKSGRANGFKHGVHGSSVNFHETSGEMDGVASRRSRVGFDGGRNGHEDEDIEGRHSFESEHERVRNEAEELCRRLWESTETVDGD</sequence>
<feature type="compositionally biased region" description="Basic and acidic residues" evidence="1">
    <location>
        <begin position="165"/>
        <end position="180"/>
    </location>
</feature>
<reference evidence="2" key="1">
    <citation type="journal article" date="2020" name="Stud. Mycol.">
        <title>101 Dothideomycetes genomes: a test case for predicting lifestyles and emergence of pathogens.</title>
        <authorList>
            <person name="Haridas S."/>
            <person name="Albert R."/>
            <person name="Binder M."/>
            <person name="Bloem J."/>
            <person name="Labutti K."/>
            <person name="Salamov A."/>
            <person name="Andreopoulos B."/>
            <person name="Baker S."/>
            <person name="Barry K."/>
            <person name="Bills G."/>
            <person name="Bluhm B."/>
            <person name="Cannon C."/>
            <person name="Castanera R."/>
            <person name="Culley D."/>
            <person name="Daum C."/>
            <person name="Ezra D."/>
            <person name="Gonzalez J."/>
            <person name="Henrissat B."/>
            <person name="Kuo A."/>
            <person name="Liang C."/>
            <person name="Lipzen A."/>
            <person name="Lutzoni F."/>
            <person name="Magnuson J."/>
            <person name="Mondo S."/>
            <person name="Nolan M."/>
            <person name="Ohm R."/>
            <person name="Pangilinan J."/>
            <person name="Park H.-J."/>
            <person name="Ramirez L."/>
            <person name="Alfaro M."/>
            <person name="Sun H."/>
            <person name="Tritt A."/>
            <person name="Yoshinaga Y."/>
            <person name="Zwiers L.-H."/>
            <person name="Turgeon B."/>
            <person name="Goodwin S."/>
            <person name="Spatafora J."/>
            <person name="Crous P."/>
            <person name="Grigoriev I."/>
        </authorList>
    </citation>
    <scope>NUCLEOTIDE SEQUENCE</scope>
    <source>
        <strain evidence="2">CBS 122681</strain>
    </source>
</reference>
<feature type="region of interest" description="Disordered" evidence="1">
    <location>
        <begin position="1"/>
        <end position="271"/>
    </location>
</feature>
<feature type="compositionally biased region" description="Basic residues" evidence="1">
    <location>
        <begin position="125"/>
        <end position="135"/>
    </location>
</feature>
<feature type="region of interest" description="Disordered" evidence="1">
    <location>
        <begin position="525"/>
        <end position="553"/>
    </location>
</feature>
<dbReference type="EMBL" id="MU004322">
    <property type="protein sequence ID" value="KAF2657698.1"/>
    <property type="molecule type" value="Genomic_DNA"/>
</dbReference>
<protein>
    <submittedName>
        <fullName evidence="2">Uncharacterized protein</fullName>
    </submittedName>
</protein>
<dbReference type="GO" id="GO:0031931">
    <property type="term" value="C:TORC1 complex"/>
    <property type="evidence" value="ECO:0007669"/>
    <property type="project" value="InterPro"/>
</dbReference>
<feature type="region of interest" description="Disordered" evidence="1">
    <location>
        <begin position="310"/>
        <end position="402"/>
    </location>
</feature>
<dbReference type="AlphaFoldDB" id="A0A6A6TFE4"/>
<feature type="compositionally biased region" description="Basic and acidic residues" evidence="1">
    <location>
        <begin position="215"/>
        <end position="234"/>
    </location>
</feature>
<dbReference type="PANTHER" id="PTHR22794:SF2">
    <property type="entry name" value="THAP DOMAIN-CONTAINING PROTEIN 11"/>
    <property type="match status" value="1"/>
</dbReference>
<feature type="compositionally biased region" description="Low complexity" evidence="1">
    <location>
        <begin position="199"/>
        <end position="211"/>
    </location>
</feature>
<feature type="region of interest" description="Disordered" evidence="1">
    <location>
        <begin position="484"/>
        <end position="504"/>
    </location>
</feature>
<proteinExistence type="predicted"/>
<feature type="compositionally biased region" description="Polar residues" evidence="1">
    <location>
        <begin position="251"/>
        <end position="262"/>
    </location>
</feature>
<dbReference type="PANTHER" id="PTHR22794">
    <property type="entry name" value="THAP DOMAIN PROTEIN 11"/>
    <property type="match status" value="1"/>
</dbReference>
<evidence type="ECO:0000256" key="1">
    <source>
        <dbReference type="SAM" id="MobiDB-lite"/>
    </source>
</evidence>
<dbReference type="GO" id="GO:0031929">
    <property type="term" value="P:TOR signaling"/>
    <property type="evidence" value="ECO:0007669"/>
    <property type="project" value="InterPro"/>
</dbReference>